<evidence type="ECO:0000256" key="4">
    <source>
        <dbReference type="ARBA" id="ARBA00022737"/>
    </source>
</evidence>
<gene>
    <name evidence="8" type="ORF">RJ641_015308</name>
</gene>
<dbReference type="PROSITE" id="PS51473">
    <property type="entry name" value="GNK2"/>
    <property type="match status" value="4"/>
</dbReference>
<evidence type="ECO:0000256" key="6">
    <source>
        <dbReference type="SAM" id="Phobius"/>
    </source>
</evidence>
<organism evidence="8 9">
    <name type="scientific">Dillenia turbinata</name>
    <dbReference type="NCBI Taxonomy" id="194707"/>
    <lineage>
        <taxon>Eukaryota</taxon>
        <taxon>Viridiplantae</taxon>
        <taxon>Streptophyta</taxon>
        <taxon>Embryophyta</taxon>
        <taxon>Tracheophyta</taxon>
        <taxon>Spermatophyta</taxon>
        <taxon>Magnoliopsida</taxon>
        <taxon>eudicotyledons</taxon>
        <taxon>Gunneridae</taxon>
        <taxon>Pentapetalae</taxon>
        <taxon>Dilleniales</taxon>
        <taxon>Dilleniaceae</taxon>
        <taxon>Dillenia</taxon>
    </lineage>
</organism>
<dbReference type="EMBL" id="JBAMMX010000021">
    <property type="protein sequence ID" value="KAK6919404.1"/>
    <property type="molecule type" value="Genomic_DNA"/>
</dbReference>
<evidence type="ECO:0000256" key="2">
    <source>
        <dbReference type="ARBA" id="ARBA00022525"/>
    </source>
</evidence>
<dbReference type="PANTHER" id="PTHR32411">
    <property type="entry name" value="CYSTEINE-RICH REPEAT SECRETORY PROTEIN 38-RELATED"/>
    <property type="match status" value="1"/>
</dbReference>
<keyword evidence="4" id="KW-0677">Repeat</keyword>
<comment type="caution">
    <text evidence="8">The sequence shown here is derived from an EMBL/GenBank/DDBJ whole genome shotgun (WGS) entry which is preliminary data.</text>
</comment>
<keyword evidence="6" id="KW-1133">Transmembrane helix</keyword>
<keyword evidence="2" id="KW-0964">Secreted</keyword>
<dbReference type="PANTHER" id="PTHR32411:SF43">
    <property type="entry name" value="CYSTEINE-RICH REPEAT SECRETORY PROTEIN 38"/>
    <property type="match status" value="1"/>
</dbReference>
<dbReference type="InterPro" id="IPR038408">
    <property type="entry name" value="GNK2_sf"/>
</dbReference>
<name>A0AAN8URS8_9MAGN</name>
<dbReference type="CDD" id="cd23509">
    <property type="entry name" value="Gnk2-like"/>
    <property type="match status" value="4"/>
</dbReference>
<sequence>MSKFTDSTSCACSPNKTAIKRYTIYAEQNYEQDANVVGTDIPHHVFFLSQVFRISFTMHLSKLHFSLYLLSFSLLFGVGFGVDPLFNICSSSGNFTANGTYEANLNKLMSYLQYKTTPTGFGAGYVGQYQYRANGLALCRGDASAEDCKACVIQASTEIRKLCPYNKAAIIWYDYCLLKYSDSDFLGQIDEQNKFYMWNLNNVSNPKSFNKKTEKLLTHLADEAYVTPKMFATGDVKLDDSKKIYGLVQCTRDLSSTDCKQCLHDAISDLPSCCAGKEGGRVVGGSCNFRYEIYPFFSFSLSLLSLSLLLQVGVGVGVDPLAYSCTSSENFTPNGTYASNLSKLLGNLYFKTPPTGFGVDMVGQYSQNQVNGLALCRGDVNATECQTCVAGASSEIGKLCPCNKGAIIWYDNCLLKYSDMDFIGKIDNQNKFYLVNVNNASDPTTFNQRTIRLLSYLSSEAYAAPQMYAAGELELGGSEKLYGLVQCTRDLSSSDCQKCLDDAVSEIPSCCEGKQGGRVVGGSCNIRYEIYPFFG</sequence>
<dbReference type="AlphaFoldDB" id="A0AAN8URS8"/>
<dbReference type="GO" id="GO:0005576">
    <property type="term" value="C:extracellular region"/>
    <property type="evidence" value="ECO:0007669"/>
    <property type="project" value="UniProtKB-SubCell"/>
</dbReference>
<dbReference type="FunFam" id="3.30.430.20:FF:000012">
    <property type="entry name" value="Cysteine-rich receptor-like protein kinase 25"/>
    <property type="match status" value="1"/>
</dbReference>
<dbReference type="Gene3D" id="3.30.430.20">
    <property type="entry name" value="Gnk2 domain, C-X8-C-X2-C motif"/>
    <property type="match status" value="4"/>
</dbReference>
<dbReference type="InterPro" id="IPR050581">
    <property type="entry name" value="CRR_secretory_protein"/>
</dbReference>
<protein>
    <submittedName>
        <fullName evidence="8">Gnk2-homologous domain</fullName>
    </submittedName>
</protein>
<feature type="domain" description="Gnk2-homologous" evidence="7">
    <location>
        <begin position="428"/>
        <end position="533"/>
    </location>
</feature>
<keyword evidence="6" id="KW-0812">Transmembrane</keyword>
<dbReference type="Pfam" id="PF01657">
    <property type="entry name" value="Stress-antifung"/>
    <property type="match status" value="4"/>
</dbReference>
<feature type="domain" description="Gnk2-homologous" evidence="7">
    <location>
        <begin position="191"/>
        <end position="296"/>
    </location>
</feature>
<evidence type="ECO:0000313" key="8">
    <source>
        <dbReference type="EMBL" id="KAK6919404.1"/>
    </source>
</evidence>
<feature type="domain" description="Gnk2-homologous" evidence="7">
    <location>
        <begin position="83"/>
        <end position="185"/>
    </location>
</feature>
<evidence type="ECO:0000313" key="9">
    <source>
        <dbReference type="Proteomes" id="UP001370490"/>
    </source>
</evidence>
<accession>A0AAN8URS8</accession>
<dbReference type="Proteomes" id="UP001370490">
    <property type="component" value="Unassembled WGS sequence"/>
</dbReference>
<dbReference type="InterPro" id="IPR002902">
    <property type="entry name" value="GNK2"/>
</dbReference>
<evidence type="ECO:0000259" key="7">
    <source>
        <dbReference type="PROSITE" id="PS51473"/>
    </source>
</evidence>
<evidence type="ECO:0000256" key="3">
    <source>
        <dbReference type="ARBA" id="ARBA00022729"/>
    </source>
</evidence>
<comment type="similarity">
    <text evidence="5">Belongs to the cysteine-rich repeat secretory protein family.</text>
</comment>
<keyword evidence="6" id="KW-0472">Membrane</keyword>
<reference evidence="8 9" key="1">
    <citation type="submission" date="2023-12" db="EMBL/GenBank/DDBJ databases">
        <title>A high-quality genome assembly for Dillenia turbinata (Dilleniales).</title>
        <authorList>
            <person name="Chanderbali A."/>
        </authorList>
    </citation>
    <scope>NUCLEOTIDE SEQUENCE [LARGE SCALE GENOMIC DNA]</scope>
    <source>
        <strain evidence="8">LSX21</strain>
        <tissue evidence="8">Leaf</tissue>
    </source>
</reference>
<feature type="domain" description="Gnk2-homologous" evidence="7">
    <location>
        <begin position="319"/>
        <end position="422"/>
    </location>
</feature>
<proteinExistence type="inferred from homology"/>
<keyword evidence="3" id="KW-0732">Signal</keyword>
<evidence type="ECO:0000256" key="5">
    <source>
        <dbReference type="ARBA" id="ARBA00038515"/>
    </source>
</evidence>
<feature type="transmembrane region" description="Helical" evidence="6">
    <location>
        <begin position="63"/>
        <end position="82"/>
    </location>
</feature>
<comment type="subcellular location">
    <subcellularLocation>
        <location evidence="1">Secreted</location>
    </subcellularLocation>
</comment>
<evidence type="ECO:0000256" key="1">
    <source>
        <dbReference type="ARBA" id="ARBA00004613"/>
    </source>
</evidence>
<keyword evidence="9" id="KW-1185">Reference proteome</keyword>
<dbReference type="FunFam" id="3.30.430.20:FF:000002">
    <property type="entry name" value="Cysteine-rich receptor-like protein kinase 10"/>
    <property type="match status" value="1"/>
</dbReference>